<feature type="region of interest" description="Disordered" evidence="1">
    <location>
        <begin position="211"/>
        <end position="235"/>
    </location>
</feature>
<gene>
    <name evidence="3" type="ORF">RXV79_09685</name>
</gene>
<reference evidence="3 4" key="1">
    <citation type="submission" date="2023-10" db="EMBL/GenBank/DDBJ databases">
        <title>Bacteria for the degradation of biodegradable plastic PBAT(Polybutylene adipate terephthalate).</title>
        <authorList>
            <person name="Weon H.-Y."/>
            <person name="Yeon J."/>
        </authorList>
    </citation>
    <scope>NUCLEOTIDE SEQUENCE [LARGE SCALE GENOMIC DNA]</scope>
    <source>
        <strain evidence="3 4">SBD 7-3</strain>
    </source>
</reference>
<keyword evidence="2" id="KW-0812">Transmembrane</keyword>
<dbReference type="Proteomes" id="UP001303946">
    <property type="component" value="Chromosome"/>
</dbReference>
<evidence type="ECO:0000256" key="1">
    <source>
        <dbReference type="SAM" id="MobiDB-lite"/>
    </source>
</evidence>
<dbReference type="EMBL" id="CP136336">
    <property type="protein sequence ID" value="WOB10315.1"/>
    <property type="molecule type" value="Genomic_DNA"/>
</dbReference>
<dbReference type="PANTHER" id="PTHR34351:SF1">
    <property type="entry name" value="SLR1927 PROTEIN"/>
    <property type="match status" value="1"/>
</dbReference>
<evidence type="ECO:0000313" key="4">
    <source>
        <dbReference type="Proteomes" id="UP001303946"/>
    </source>
</evidence>
<evidence type="ECO:0000256" key="2">
    <source>
        <dbReference type="SAM" id="Phobius"/>
    </source>
</evidence>
<keyword evidence="4" id="KW-1185">Reference proteome</keyword>
<dbReference type="RefSeq" id="WP_316703222.1">
    <property type="nucleotide sequence ID" value="NZ_CP136336.1"/>
</dbReference>
<protein>
    <submittedName>
        <fullName evidence="3">DUF58 domain-containing protein</fullName>
    </submittedName>
</protein>
<name>A0ABZ0CZB1_9BURK</name>
<keyword evidence="2" id="KW-0472">Membrane</keyword>
<accession>A0ABZ0CZB1</accession>
<feature type="transmembrane region" description="Helical" evidence="2">
    <location>
        <begin position="76"/>
        <end position="97"/>
    </location>
</feature>
<organism evidence="3 4">
    <name type="scientific">Piscinibacter gummiphilus</name>
    <dbReference type="NCBI Taxonomy" id="946333"/>
    <lineage>
        <taxon>Bacteria</taxon>
        <taxon>Pseudomonadati</taxon>
        <taxon>Pseudomonadota</taxon>
        <taxon>Betaproteobacteria</taxon>
        <taxon>Burkholderiales</taxon>
        <taxon>Sphaerotilaceae</taxon>
        <taxon>Piscinibacter</taxon>
    </lineage>
</organism>
<feature type="transmembrane region" description="Helical" evidence="2">
    <location>
        <begin position="52"/>
        <end position="70"/>
    </location>
</feature>
<feature type="compositionally biased region" description="Basic and acidic residues" evidence="1">
    <location>
        <begin position="224"/>
        <end position="235"/>
    </location>
</feature>
<keyword evidence="2" id="KW-1133">Transmembrane helix</keyword>
<sequence>MSSSPTASRLYDQLNPAAAVRKRFRAWWQARLPRTDTLLLTQRNIYILPTRAGLMFGVTLIVLLLASINYQLSLGYVLTFLLAGSGAVSMHITHNTLRGLTLHLRPPTAVFANTPALLDVTLTSAGRARFGIGLGLESSPGKAVAWTDVPEGGQSSAQVSFVPAQRGRHAVPTIQIETRFPLGLFRAWSVWRPAAQVLVYPKLEQPAAPLPPAHAVPGGPAARRSSDGGEVEGVRSYRRGDPLKMVLWKKAARTLETSGELVTRDTSASVQHQLWLDWAECAGLAPEDRLSRLATWVLAANRAGAEHGLRLPGFEIAPAQGEAQRKHCLEALALWT</sequence>
<proteinExistence type="predicted"/>
<evidence type="ECO:0000313" key="3">
    <source>
        <dbReference type="EMBL" id="WOB10315.1"/>
    </source>
</evidence>
<dbReference type="PANTHER" id="PTHR34351">
    <property type="entry name" value="SLR1927 PROTEIN-RELATED"/>
    <property type="match status" value="1"/>
</dbReference>